<organism evidence="3 4">
    <name type="scientific">Chionoecetes opilio</name>
    <name type="common">Atlantic snow crab</name>
    <name type="synonym">Cancer opilio</name>
    <dbReference type="NCBI Taxonomy" id="41210"/>
    <lineage>
        <taxon>Eukaryota</taxon>
        <taxon>Metazoa</taxon>
        <taxon>Ecdysozoa</taxon>
        <taxon>Arthropoda</taxon>
        <taxon>Crustacea</taxon>
        <taxon>Multicrustacea</taxon>
        <taxon>Malacostraca</taxon>
        <taxon>Eumalacostraca</taxon>
        <taxon>Eucarida</taxon>
        <taxon>Decapoda</taxon>
        <taxon>Pleocyemata</taxon>
        <taxon>Brachyura</taxon>
        <taxon>Eubrachyura</taxon>
        <taxon>Majoidea</taxon>
        <taxon>Majidae</taxon>
        <taxon>Chionoecetes</taxon>
    </lineage>
</organism>
<feature type="region of interest" description="Disordered" evidence="1">
    <location>
        <begin position="297"/>
        <end position="319"/>
    </location>
</feature>
<dbReference type="AlphaFoldDB" id="A0A8J4Y2X6"/>
<protein>
    <recommendedName>
        <fullName evidence="5">Transmembrane protein</fullName>
    </recommendedName>
</protein>
<feature type="transmembrane region" description="Helical" evidence="2">
    <location>
        <begin position="611"/>
        <end position="627"/>
    </location>
</feature>
<keyword evidence="2" id="KW-0812">Transmembrane</keyword>
<keyword evidence="2" id="KW-1133">Transmembrane helix</keyword>
<sequence length="708" mass="78488">MQLCSCFPYRIPATSDRPVFSLPLCLWNVFLQLLNIAISCEAFREMFVVNLSSDIGTAVYIYAINALAVVAFVASLVTGLRSSMLADMLHDLSVMKDISPPPRYRWYHNTKTIVSMLFMVISSICIGRDSLISMNLPMSWIILYAPFNFACYAMFMLPEELPAMVFGLLARRLLVATEATVVTVSGLLAPDGSFKRESDVTVATEAMRDLQAVIREVEVQREKGTRCFFPVTTLFLLVGVLLAITGPYALHRGNLPVLVNYVSLFIACYIMVRFSHMGQDFVNQVSRVRQVLRGRHSTKSHLGQTGRSLRSLPSSQTPSSLSLPTAVAAAVAAGMLPPDTASSLLPWRVLVTLMQLCSCFPYRIPATSDPPVFSLPLCLWNVFLQLLFIAWNINAFRELFTANLSSDIGTAVFIYAVAAMMVAMFVATMLTGLRSNMLADMLHDLSVMKDILPPSRYRWYHNTKTIVLLSFMVIFPLCYGMNHVTGLDYSIAWTIFFTPLSITSIAMLLLPEELPAMVFGLLARRLLVATEATVVTVSGLLVPDGSFKRESDVTAATEAMRDLQAVIREVEVQREKGTRCFFPVTTLFLLMGVVLAITGPYAIQKSKVEGWFTYVSLLIACYILVRFSHMGQDFVNQVGRVRQIKQVLWSLSPLLTFNMCGWYTLGYSSLLGLMNTVVTYVVIILQVGGQAVQTVPSSPDTGATAAPW</sequence>
<gene>
    <name evidence="3" type="ORF">GWK47_048467</name>
</gene>
<feature type="transmembrane region" description="Helical" evidence="2">
    <location>
        <begin position="138"/>
        <end position="157"/>
    </location>
</feature>
<reference evidence="3" key="1">
    <citation type="submission" date="2020-07" db="EMBL/GenBank/DDBJ databases">
        <title>The High-quality genome of the commercially important snow crab, Chionoecetes opilio.</title>
        <authorList>
            <person name="Jeong J.-H."/>
            <person name="Ryu S."/>
        </authorList>
    </citation>
    <scope>NUCLEOTIDE SEQUENCE</scope>
    <source>
        <strain evidence="3">MADBK_172401_WGS</strain>
        <tissue evidence="3">Digestive gland</tissue>
    </source>
</reference>
<evidence type="ECO:0000313" key="4">
    <source>
        <dbReference type="Proteomes" id="UP000770661"/>
    </source>
</evidence>
<dbReference type="EMBL" id="JACEEZ010012843">
    <property type="protein sequence ID" value="KAG0720458.1"/>
    <property type="molecule type" value="Genomic_DNA"/>
</dbReference>
<feature type="transmembrane region" description="Helical" evidence="2">
    <location>
        <begin position="372"/>
        <end position="393"/>
    </location>
</feature>
<feature type="transmembrane region" description="Helical" evidence="2">
    <location>
        <begin position="580"/>
        <end position="599"/>
    </location>
</feature>
<feature type="transmembrane region" description="Helical" evidence="2">
    <location>
        <begin position="255"/>
        <end position="272"/>
    </location>
</feature>
<feature type="transmembrane region" description="Helical" evidence="2">
    <location>
        <begin position="20"/>
        <end position="38"/>
    </location>
</feature>
<evidence type="ECO:0000256" key="2">
    <source>
        <dbReference type="SAM" id="Phobius"/>
    </source>
</evidence>
<feature type="transmembrane region" description="Helical" evidence="2">
    <location>
        <begin position="227"/>
        <end position="249"/>
    </location>
</feature>
<feature type="transmembrane region" description="Helical" evidence="2">
    <location>
        <begin position="413"/>
        <end position="433"/>
    </location>
</feature>
<evidence type="ECO:0000313" key="3">
    <source>
        <dbReference type="EMBL" id="KAG0720458.1"/>
    </source>
</evidence>
<proteinExistence type="predicted"/>
<feature type="compositionally biased region" description="Low complexity" evidence="1">
    <location>
        <begin position="307"/>
        <end position="319"/>
    </location>
</feature>
<keyword evidence="2" id="KW-0472">Membrane</keyword>
<feature type="transmembrane region" description="Helical" evidence="2">
    <location>
        <begin position="59"/>
        <end position="86"/>
    </location>
</feature>
<dbReference type="OrthoDB" id="6478931at2759"/>
<evidence type="ECO:0008006" key="5">
    <source>
        <dbReference type="Google" id="ProtNLM"/>
    </source>
</evidence>
<feature type="transmembrane region" description="Helical" evidence="2">
    <location>
        <begin position="466"/>
        <end position="485"/>
    </location>
</feature>
<accession>A0A8J4Y2X6</accession>
<feature type="transmembrane region" description="Helical" evidence="2">
    <location>
        <begin position="106"/>
        <end position="126"/>
    </location>
</feature>
<feature type="transmembrane region" description="Helical" evidence="2">
    <location>
        <begin position="491"/>
        <end position="510"/>
    </location>
</feature>
<feature type="transmembrane region" description="Helical" evidence="2">
    <location>
        <begin position="671"/>
        <end position="689"/>
    </location>
</feature>
<dbReference type="Proteomes" id="UP000770661">
    <property type="component" value="Unassembled WGS sequence"/>
</dbReference>
<keyword evidence="4" id="KW-1185">Reference proteome</keyword>
<comment type="caution">
    <text evidence="3">The sequence shown here is derived from an EMBL/GenBank/DDBJ whole genome shotgun (WGS) entry which is preliminary data.</text>
</comment>
<evidence type="ECO:0000256" key="1">
    <source>
        <dbReference type="SAM" id="MobiDB-lite"/>
    </source>
</evidence>
<name>A0A8J4Y2X6_CHIOP</name>